<protein>
    <recommendedName>
        <fullName evidence="2">DUF2336 domain-containing protein</fullName>
    </recommendedName>
</protein>
<sequence>MNQAAQTAQLLSLARSREPADRERLLGGIVELCDASQAEGRPAAPEIQVLLDSIFMTLVVEAERDIRGRLAERLADAAWAPPALINILALDEIEIARPIIARSAVLQDHDLIRLLVQATLEHQIAIARRPALSSAVVDAIIAKDESAVLTALASNTTAQISPEALRRLVDKSRDVVALRSPLSRHPALSSDLAEQLYLWVGRALRDALTARFQLDPDKMAQAVEAALRAAHAGAVDADPPSLEQAEDREDMEAALVEKLDSAGQLRPGYLLRVLRERRLPLFLFALARLGKFDIRQVRRAVDSNRPELLALACSAVGIDRSVFPTILAHVRELNGGRPGGGAEAARKASGAFGPFTPDIAAMAFRQAVSAA</sequence>
<dbReference type="STRING" id="366602.Caul_1720"/>
<name>B0T3G3_CAUSK</name>
<dbReference type="HOGENOM" id="CLU_766602_0_0_5"/>
<evidence type="ECO:0008006" key="2">
    <source>
        <dbReference type="Google" id="ProtNLM"/>
    </source>
</evidence>
<gene>
    <name evidence="1" type="ordered locus">Caul_1720</name>
</gene>
<dbReference type="EMBL" id="CP000927">
    <property type="protein sequence ID" value="ABZ70849.1"/>
    <property type="molecule type" value="Genomic_DNA"/>
</dbReference>
<dbReference type="AlphaFoldDB" id="B0T3G3"/>
<dbReference type="InterPro" id="IPR019285">
    <property type="entry name" value="DUF2336"/>
</dbReference>
<evidence type="ECO:0000313" key="1">
    <source>
        <dbReference type="EMBL" id="ABZ70849.1"/>
    </source>
</evidence>
<proteinExistence type="predicted"/>
<dbReference type="Pfam" id="PF10098">
    <property type="entry name" value="DUF2336"/>
    <property type="match status" value="1"/>
</dbReference>
<reference evidence="1" key="1">
    <citation type="submission" date="2008-01" db="EMBL/GenBank/DDBJ databases">
        <title>Complete sequence of chromosome of Caulobacter sp. K31.</title>
        <authorList>
            <consortium name="US DOE Joint Genome Institute"/>
            <person name="Copeland A."/>
            <person name="Lucas S."/>
            <person name="Lapidus A."/>
            <person name="Barry K."/>
            <person name="Glavina del Rio T."/>
            <person name="Dalin E."/>
            <person name="Tice H."/>
            <person name="Pitluck S."/>
            <person name="Bruce D."/>
            <person name="Goodwin L."/>
            <person name="Thompson L.S."/>
            <person name="Brettin T."/>
            <person name="Detter J.C."/>
            <person name="Han C."/>
            <person name="Schmutz J."/>
            <person name="Larimer F."/>
            <person name="Land M."/>
            <person name="Hauser L."/>
            <person name="Kyrpides N."/>
            <person name="Kim E."/>
            <person name="Stephens C."/>
            <person name="Richardson P."/>
        </authorList>
    </citation>
    <scope>NUCLEOTIDE SEQUENCE [LARGE SCALE GENOMIC DNA]</scope>
    <source>
        <strain evidence="1">K31</strain>
    </source>
</reference>
<organism evidence="1">
    <name type="scientific">Caulobacter sp. (strain K31)</name>
    <dbReference type="NCBI Taxonomy" id="366602"/>
    <lineage>
        <taxon>Bacteria</taxon>
        <taxon>Pseudomonadati</taxon>
        <taxon>Pseudomonadota</taxon>
        <taxon>Alphaproteobacteria</taxon>
        <taxon>Caulobacterales</taxon>
        <taxon>Caulobacteraceae</taxon>
        <taxon>Caulobacter</taxon>
    </lineage>
</organism>
<dbReference type="KEGG" id="cak:Caul_1720"/>
<dbReference type="eggNOG" id="COG5330">
    <property type="taxonomic scope" value="Bacteria"/>
</dbReference>
<accession>B0T3G3</accession>